<evidence type="ECO:0000256" key="1">
    <source>
        <dbReference type="ARBA" id="ARBA00023015"/>
    </source>
</evidence>
<dbReference type="Gene3D" id="1.10.10.10">
    <property type="entry name" value="Winged helix-like DNA-binding domain superfamily/Winged helix DNA-binding domain"/>
    <property type="match status" value="1"/>
</dbReference>
<feature type="domain" description="IclR-ED" evidence="5">
    <location>
        <begin position="70"/>
        <end position="250"/>
    </location>
</feature>
<dbReference type="InterPro" id="IPR029016">
    <property type="entry name" value="GAF-like_dom_sf"/>
</dbReference>
<dbReference type="Gene3D" id="3.30.450.40">
    <property type="match status" value="1"/>
</dbReference>
<dbReference type="InterPro" id="IPR011991">
    <property type="entry name" value="ArsR-like_HTH"/>
</dbReference>
<dbReference type="PROSITE" id="PS51077">
    <property type="entry name" value="HTH_ICLR"/>
    <property type="match status" value="1"/>
</dbReference>
<dbReference type="Proteomes" id="UP001596270">
    <property type="component" value="Unassembled WGS sequence"/>
</dbReference>
<evidence type="ECO:0000313" key="6">
    <source>
        <dbReference type="EMBL" id="MFC6284914.1"/>
    </source>
</evidence>
<dbReference type="InterPro" id="IPR036388">
    <property type="entry name" value="WH-like_DNA-bd_sf"/>
</dbReference>
<name>A0ABW1U5G5_9BURK</name>
<dbReference type="InterPro" id="IPR050707">
    <property type="entry name" value="HTH_MetabolicPath_Reg"/>
</dbReference>
<dbReference type="PANTHER" id="PTHR30136">
    <property type="entry name" value="HELIX-TURN-HELIX TRANSCRIPTIONAL REGULATOR, ICLR FAMILY"/>
    <property type="match status" value="1"/>
</dbReference>
<evidence type="ECO:0000256" key="2">
    <source>
        <dbReference type="ARBA" id="ARBA00023125"/>
    </source>
</evidence>
<reference evidence="7" key="1">
    <citation type="journal article" date="2019" name="Int. J. Syst. Evol. Microbiol.">
        <title>The Global Catalogue of Microorganisms (GCM) 10K type strain sequencing project: providing services to taxonomists for standard genome sequencing and annotation.</title>
        <authorList>
            <consortium name="The Broad Institute Genomics Platform"/>
            <consortium name="The Broad Institute Genome Sequencing Center for Infectious Disease"/>
            <person name="Wu L."/>
            <person name="Ma J."/>
        </authorList>
    </citation>
    <scope>NUCLEOTIDE SEQUENCE [LARGE SCALE GENOMIC DNA]</scope>
    <source>
        <strain evidence="7">CCUG 39402</strain>
    </source>
</reference>
<comment type="caution">
    <text evidence="6">The sequence shown here is derived from an EMBL/GenBank/DDBJ whole genome shotgun (WGS) entry which is preliminary data.</text>
</comment>
<sequence>MSSDYPAVAGLVKGLQVLRALNRLVEATTADVAEETGIPRPTAHRLLETLRKEGYVHRDSLRQPYRLTLMARTLGEGYHDDDWIADIAQPVIDELRVRVLWPSDIATYEHGHMVIRATTHGTSPLSIERVSRGRKIAMLDTATGQTYLAFSPPPLRAAILESLDEFPGIQRPPYLERSLKATLERGYGLRLRGSQPKTSSIAVPIMFEGKVLACLNLNWIHRALKSEIAITRYLGQLREAALRIEVSYARYHAPN</sequence>
<organism evidence="6 7">
    <name type="scientific">Polaromonas aquatica</name>
    <dbReference type="NCBI Taxonomy" id="332657"/>
    <lineage>
        <taxon>Bacteria</taxon>
        <taxon>Pseudomonadati</taxon>
        <taxon>Pseudomonadota</taxon>
        <taxon>Betaproteobacteria</taxon>
        <taxon>Burkholderiales</taxon>
        <taxon>Comamonadaceae</taxon>
        <taxon>Polaromonas</taxon>
    </lineage>
</organism>
<evidence type="ECO:0000259" key="5">
    <source>
        <dbReference type="PROSITE" id="PS51078"/>
    </source>
</evidence>
<feature type="domain" description="HTH iclR-type" evidence="4">
    <location>
        <begin position="8"/>
        <end position="69"/>
    </location>
</feature>
<dbReference type="InterPro" id="IPR005471">
    <property type="entry name" value="Tscrpt_reg_IclR_N"/>
</dbReference>
<evidence type="ECO:0000313" key="7">
    <source>
        <dbReference type="Proteomes" id="UP001596270"/>
    </source>
</evidence>
<dbReference type="Pfam" id="PF09339">
    <property type="entry name" value="HTH_IclR"/>
    <property type="match status" value="1"/>
</dbReference>
<dbReference type="SUPFAM" id="SSF55781">
    <property type="entry name" value="GAF domain-like"/>
    <property type="match status" value="1"/>
</dbReference>
<dbReference type="CDD" id="cd00090">
    <property type="entry name" value="HTH_ARSR"/>
    <property type="match status" value="1"/>
</dbReference>
<gene>
    <name evidence="6" type="ORF">ACFQND_27120</name>
</gene>
<keyword evidence="7" id="KW-1185">Reference proteome</keyword>
<dbReference type="InterPro" id="IPR036390">
    <property type="entry name" value="WH_DNA-bd_sf"/>
</dbReference>
<proteinExistence type="predicted"/>
<accession>A0ABW1U5G5</accession>
<dbReference type="SMART" id="SM00346">
    <property type="entry name" value="HTH_ICLR"/>
    <property type="match status" value="1"/>
</dbReference>
<dbReference type="Pfam" id="PF01614">
    <property type="entry name" value="IclR_C"/>
    <property type="match status" value="1"/>
</dbReference>
<dbReference type="PROSITE" id="PS51078">
    <property type="entry name" value="ICLR_ED"/>
    <property type="match status" value="1"/>
</dbReference>
<dbReference type="SUPFAM" id="SSF46785">
    <property type="entry name" value="Winged helix' DNA-binding domain"/>
    <property type="match status" value="1"/>
</dbReference>
<evidence type="ECO:0000259" key="4">
    <source>
        <dbReference type="PROSITE" id="PS51077"/>
    </source>
</evidence>
<keyword evidence="3" id="KW-0804">Transcription</keyword>
<evidence type="ECO:0000256" key="3">
    <source>
        <dbReference type="ARBA" id="ARBA00023163"/>
    </source>
</evidence>
<keyword evidence="2" id="KW-0238">DNA-binding</keyword>
<dbReference type="InterPro" id="IPR014757">
    <property type="entry name" value="Tscrpt_reg_IclR_C"/>
</dbReference>
<dbReference type="PANTHER" id="PTHR30136:SF23">
    <property type="entry name" value="DNA-BINDING TRANSCRIPTIONAL ACTIVATOR MHPR"/>
    <property type="match status" value="1"/>
</dbReference>
<keyword evidence="1" id="KW-0805">Transcription regulation</keyword>
<dbReference type="RefSeq" id="WP_371439417.1">
    <property type="nucleotide sequence ID" value="NZ_JBHSRS010000084.1"/>
</dbReference>
<dbReference type="EMBL" id="JBHSRS010000084">
    <property type="protein sequence ID" value="MFC6284914.1"/>
    <property type="molecule type" value="Genomic_DNA"/>
</dbReference>
<protein>
    <submittedName>
        <fullName evidence="6">Helix-turn-helix domain-containing protein</fullName>
    </submittedName>
</protein>